<dbReference type="Proteomes" id="UP000031980">
    <property type="component" value="Unassembled WGS sequence"/>
</dbReference>
<evidence type="ECO:0008006" key="5">
    <source>
        <dbReference type="Google" id="ProtNLM"/>
    </source>
</evidence>
<dbReference type="PANTHER" id="PTHR36436">
    <property type="entry name" value="SLL5081 PROTEIN"/>
    <property type="match status" value="1"/>
</dbReference>
<sequence length="274" mass="31504">METPADKIVRVIREKTTTPSIRLRPAKEKCSLYNSKIGGVPYLPVDFPYPTEVSEEGQERPLRLLAQINFEEIPSLEGFPATGMLQFYISDGGMYGLNFEELTLQKGFRVIYHEKVDKEAELISALPFDEERRDKEVFPVSDELKLNFELGEMPMGGGDFRFDKLVLDAYNEVYPSNQVSSLERISEEITDGVYDQLEGGGHHIGGYPMFTQIDPREYHENLRGHTVLLFQLDSEETNDYSILWGDSGVCHFFIKPEDLARRDFSNVLYNWDCY</sequence>
<dbReference type="EMBL" id="JPIU01000037">
    <property type="protein sequence ID" value="KIO45534.1"/>
    <property type="molecule type" value="Genomic_DNA"/>
</dbReference>
<evidence type="ECO:0000313" key="1">
    <source>
        <dbReference type="EMBL" id="KIO43354.1"/>
    </source>
</evidence>
<dbReference type="EMBL" id="JPIT01000031">
    <property type="protein sequence ID" value="KIO43354.1"/>
    <property type="molecule type" value="Genomic_DNA"/>
</dbReference>
<dbReference type="PANTHER" id="PTHR36436:SF6">
    <property type="entry name" value="SLL5081 PROTEIN"/>
    <property type="match status" value="1"/>
</dbReference>
<keyword evidence="4" id="KW-1185">Reference proteome</keyword>
<dbReference type="InterPro" id="IPR015315">
    <property type="entry name" value="DUF1963"/>
</dbReference>
<accession>A0A0C3RI36</accession>
<proteinExistence type="predicted"/>
<dbReference type="Pfam" id="PF09234">
    <property type="entry name" value="DUF1963"/>
    <property type="match status" value="1"/>
</dbReference>
<gene>
    <name evidence="2" type="ORF">BA92_03405</name>
    <name evidence="1" type="ORF">IE90_09370</name>
</gene>
<protein>
    <recommendedName>
        <fullName evidence="5">DUF1963 domain-containing protein</fullName>
    </recommendedName>
</protein>
<dbReference type="InterPro" id="IPR035948">
    <property type="entry name" value="YwqG-like_sf"/>
</dbReference>
<evidence type="ECO:0000313" key="2">
    <source>
        <dbReference type="EMBL" id="KIO45534.1"/>
    </source>
</evidence>
<dbReference type="Gene3D" id="2.30.320.10">
    <property type="entry name" value="YwqG-like"/>
    <property type="match status" value="1"/>
</dbReference>
<dbReference type="Proteomes" id="UP000031937">
    <property type="component" value="Unassembled WGS sequence"/>
</dbReference>
<dbReference type="AlphaFoldDB" id="A0A0C3RI36"/>
<dbReference type="SUPFAM" id="SSF103032">
    <property type="entry name" value="Hypothetical protein YwqG"/>
    <property type="match status" value="1"/>
</dbReference>
<evidence type="ECO:0000313" key="3">
    <source>
        <dbReference type="Proteomes" id="UP000031937"/>
    </source>
</evidence>
<comment type="caution">
    <text evidence="2">The sequence shown here is derived from an EMBL/GenBank/DDBJ whole genome shotgun (WGS) entry which is preliminary data.</text>
</comment>
<reference evidence="2 4" key="1">
    <citation type="submission" date="2014-07" db="EMBL/GenBank/DDBJ databases">
        <title>Porphyromonadaceae bacterium OUH 308042 = ATCC BAA-2681 = DSM 28342 draft genome.</title>
        <authorList>
            <person name="Sydenham T.V."/>
            <person name="Hasman H."/>
            <person name="Justensen U.S."/>
        </authorList>
    </citation>
    <scope>NUCLEOTIDE SEQUENCE [LARGE SCALE GENOMIC DNA]</scope>
    <source>
        <strain evidence="2 4">OUH 308042</strain>
    </source>
</reference>
<evidence type="ECO:0000313" key="4">
    <source>
        <dbReference type="Proteomes" id="UP000031980"/>
    </source>
</evidence>
<organism evidence="2 4">
    <name type="scientific">Sanguibacteroides justesenii</name>
    <dbReference type="NCBI Taxonomy" id="1547597"/>
    <lineage>
        <taxon>Bacteria</taxon>
        <taxon>Pseudomonadati</taxon>
        <taxon>Bacteroidota</taxon>
        <taxon>Bacteroidia</taxon>
        <taxon>Bacteroidales</taxon>
        <taxon>Porphyromonadaceae</taxon>
        <taxon>Sanguibacteroides</taxon>
    </lineage>
</organism>
<name>A0A0C3RI36_9PORP</name>
<reference evidence="1 3" key="2">
    <citation type="submission" date="2014-07" db="EMBL/GenBank/DDBJ databases">
        <title>Porphyromonadaceae bacterium OUH 334697 = ATCC BAA-2682 = DSM 28341 draft genome.</title>
        <authorList>
            <person name="Sydenham T.V."/>
            <person name="Hasman H."/>
            <person name="Justesen U.S."/>
        </authorList>
    </citation>
    <scope>NUCLEOTIDE SEQUENCE [LARGE SCALE GENOMIC DNA]</scope>
    <source>
        <strain evidence="1 3">OUH 334697</strain>
    </source>
</reference>